<sequence>MRKILLIATILISSFGYAQSEKITIKSENLKAVNYLKADDFYVTHYLYIDLFLRENLFPMARIEDVSSILNAIKTYVSVETPLEIEIEKPGDSNYLIKIGILKKDDGTELLIAYTNWNTRERLFEKDIDIKNDSYTRWYFLNGNKMTYRQDMSDKSDYSAKSKPNLAQAYLMDELPENDGKIKSTIDDILKEKGLNISDKILANLVLLKYHMYLRDSNNVVKQAKYLNELFKEHPSDFSLKGLEIMFRATEFQIQLMK</sequence>
<feature type="signal peptide" evidence="1">
    <location>
        <begin position="1"/>
        <end position="18"/>
    </location>
</feature>
<evidence type="ECO:0000256" key="1">
    <source>
        <dbReference type="SAM" id="SignalP"/>
    </source>
</evidence>
<keyword evidence="3" id="KW-1185">Reference proteome</keyword>
<keyword evidence="1" id="KW-0732">Signal</keyword>
<comment type="caution">
    <text evidence="2">The sequence shown here is derived from an EMBL/GenBank/DDBJ whole genome shotgun (WGS) entry which is preliminary data.</text>
</comment>
<dbReference type="EMBL" id="JBHMFA010000006">
    <property type="protein sequence ID" value="MFB9105253.1"/>
    <property type="molecule type" value="Genomic_DNA"/>
</dbReference>
<feature type="chain" id="PRO_5046672462" description="DUF4476 domain-containing protein" evidence="1">
    <location>
        <begin position="19"/>
        <end position="258"/>
    </location>
</feature>
<evidence type="ECO:0008006" key="4">
    <source>
        <dbReference type="Google" id="ProtNLM"/>
    </source>
</evidence>
<name>A0ABV5H0D9_9FLAO</name>
<gene>
    <name evidence="2" type="ORF">ACFFU1_10095</name>
</gene>
<accession>A0ABV5H0D9</accession>
<organism evidence="2 3">
    <name type="scientific">Algibacter miyuki</name>
    <dbReference type="NCBI Taxonomy" id="1306933"/>
    <lineage>
        <taxon>Bacteria</taxon>
        <taxon>Pseudomonadati</taxon>
        <taxon>Bacteroidota</taxon>
        <taxon>Flavobacteriia</taxon>
        <taxon>Flavobacteriales</taxon>
        <taxon>Flavobacteriaceae</taxon>
        <taxon>Algibacter</taxon>
    </lineage>
</organism>
<evidence type="ECO:0000313" key="2">
    <source>
        <dbReference type="EMBL" id="MFB9105253.1"/>
    </source>
</evidence>
<evidence type="ECO:0000313" key="3">
    <source>
        <dbReference type="Proteomes" id="UP001589590"/>
    </source>
</evidence>
<proteinExistence type="predicted"/>
<reference evidence="2 3" key="1">
    <citation type="submission" date="2024-09" db="EMBL/GenBank/DDBJ databases">
        <authorList>
            <person name="Sun Q."/>
            <person name="Mori K."/>
        </authorList>
    </citation>
    <scope>NUCLEOTIDE SEQUENCE [LARGE SCALE GENOMIC DNA]</scope>
    <source>
        <strain evidence="2 3">CECT 8300</strain>
    </source>
</reference>
<protein>
    <recommendedName>
        <fullName evidence="4">DUF4476 domain-containing protein</fullName>
    </recommendedName>
</protein>
<dbReference type="Proteomes" id="UP001589590">
    <property type="component" value="Unassembled WGS sequence"/>
</dbReference>
<dbReference type="RefSeq" id="WP_290274687.1">
    <property type="nucleotide sequence ID" value="NZ_JAUFQP010000016.1"/>
</dbReference>